<dbReference type="AlphaFoldDB" id="A0A5B7YEW7"/>
<feature type="transmembrane region" description="Helical" evidence="6">
    <location>
        <begin position="132"/>
        <end position="153"/>
    </location>
</feature>
<keyword evidence="3 6" id="KW-0812">Transmembrane</keyword>
<dbReference type="NCBIfam" id="TIGR00785">
    <property type="entry name" value="dass"/>
    <property type="match status" value="1"/>
</dbReference>
<evidence type="ECO:0000256" key="4">
    <source>
        <dbReference type="ARBA" id="ARBA00022989"/>
    </source>
</evidence>
<feature type="transmembrane region" description="Helical" evidence="6">
    <location>
        <begin position="6"/>
        <end position="24"/>
    </location>
</feature>
<keyword evidence="4 6" id="KW-1133">Transmembrane helix</keyword>
<feature type="transmembrane region" description="Helical" evidence="6">
    <location>
        <begin position="436"/>
        <end position="456"/>
    </location>
</feature>
<dbReference type="KEGG" id="salk:FBQ74_10210"/>
<dbReference type="Pfam" id="PF03600">
    <property type="entry name" value="CitMHS"/>
    <property type="match status" value="1"/>
</dbReference>
<evidence type="ECO:0000259" key="7">
    <source>
        <dbReference type="Pfam" id="PF03600"/>
    </source>
</evidence>
<dbReference type="InterPro" id="IPR031312">
    <property type="entry name" value="Na/sul_symport_CS"/>
</dbReference>
<feature type="transmembrane region" description="Helical" evidence="6">
    <location>
        <begin position="343"/>
        <end position="366"/>
    </location>
</feature>
<dbReference type="RefSeq" id="WP_139756579.1">
    <property type="nucleotide sequence ID" value="NZ_CP039852.1"/>
</dbReference>
<dbReference type="InterPro" id="IPR001898">
    <property type="entry name" value="SLC13A/DASS"/>
</dbReference>
<evidence type="ECO:0000256" key="5">
    <source>
        <dbReference type="ARBA" id="ARBA00023136"/>
    </source>
</evidence>
<dbReference type="PROSITE" id="PS01271">
    <property type="entry name" value="NA_SULFATE"/>
    <property type="match status" value="1"/>
</dbReference>
<keyword evidence="5 6" id="KW-0472">Membrane</keyword>
<feature type="transmembrane region" description="Helical" evidence="6">
    <location>
        <begin position="74"/>
        <end position="93"/>
    </location>
</feature>
<feature type="transmembrane region" description="Helical" evidence="6">
    <location>
        <begin position="165"/>
        <end position="184"/>
    </location>
</feature>
<feature type="transmembrane region" description="Helical" evidence="6">
    <location>
        <begin position="204"/>
        <end position="226"/>
    </location>
</feature>
<name>A0A5B7YEW7_9ALTE</name>
<gene>
    <name evidence="8" type="ORF">FBQ74_10210</name>
</gene>
<dbReference type="CDD" id="cd01115">
    <property type="entry name" value="SLC13_permease"/>
    <property type="match status" value="1"/>
</dbReference>
<protein>
    <submittedName>
        <fullName evidence="8">SLC13/DASS family transporter</fullName>
    </submittedName>
</protein>
<keyword evidence="9" id="KW-1185">Reference proteome</keyword>
<dbReference type="Proteomes" id="UP000304912">
    <property type="component" value="Chromosome"/>
</dbReference>
<feature type="domain" description="Citrate transporter-like" evidence="7">
    <location>
        <begin position="43"/>
        <end position="397"/>
    </location>
</feature>
<evidence type="ECO:0000256" key="3">
    <source>
        <dbReference type="ARBA" id="ARBA00022692"/>
    </source>
</evidence>
<dbReference type="PANTHER" id="PTHR10283">
    <property type="entry name" value="SOLUTE CARRIER FAMILY 13 MEMBER"/>
    <property type="match status" value="1"/>
</dbReference>
<feature type="transmembrane region" description="Helical" evidence="6">
    <location>
        <begin position="105"/>
        <end position="126"/>
    </location>
</feature>
<feature type="transmembrane region" description="Helical" evidence="6">
    <location>
        <begin position="276"/>
        <end position="293"/>
    </location>
</feature>
<evidence type="ECO:0000313" key="9">
    <source>
        <dbReference type="Proteomes" id="UP000304912"/>
    </source>
</evidence>
<evidence type="ECO:0000256" key="1">
    <source>
        <dbReference type="ARBA" id="ARBA00004141"/>
    </source>
</evidence>
<sequence>MTKNYKWIGLSALGSAAVWMYLAATGLTDEQAVTGGLTVLVAMLWITEALPIGLTALIPFVAFPMAGVMTYNQAASALGSHVILLLMGAFMLSKSLEKSGVHRRLAVYMIQLTGAGSARRLVIAFMLTSALLSMWISNTATALMLLPIAMAIINSMQSPRLATALLLGVAYAASVGGIGTPIGTPPNIIFMSVYTQTTGEQISFLNWMSTAIPIVLAGIPVMALWLTRNVGPMPAIDLPKAGPWRTAERRVLIAFGTIAMAWIFRPYWTQWLGMPNIGDSTIAIAGVILMCLIPDGEKEKPGQILDWDTATGIPWGLLLVYAGGICLAGAFTESGLSRLLGEAFSGVGIYPILGVLLVLCLVVSFVTEVTSNTATATLLMPILAGAAIAIDVDPLILMMPAAISASCAFMMPVATPTNTIVYSSGELTVKQMAREGAVLNVVMAFVITAGIAVTRLW</sequence>
<feature type="transmembrane region" description="Helical" evidence="6">
    <location>
        <begin position="36"/>
        <end position="62"/>
    </location>
</feature>
<comment type="subcellular location">
    <subcellularLocation>
        <location evidence="1">Membrane</location>
        <topology evidence="1">Multi-pass membrane protein</topology>
    </subcellularLocation>
</comment>
<dbReference type="GO" id="GO:0015141">
    <property type="term" value="F:succinate transmembrane transporter activity"/>
    <property type="evidence" value="ECO:0007669"/>
    <property type="project" value="UniProtKB-ARBA"/>
</dbReference>
<feature type="transmembrane region" description="Helical" evidence="6">
    <location>
        <begin position="396"/>
        <end position="415"/>
    </location>
</feature>
<dbReference type="EMBL" id="CP039852">
    <property type="protein sequence ID" value="QCZ93836.1"/>
    <property type="molecule type" value="Genomic_DNA"/>
</dbReference>
<feature type="transmembrane region" description="Helical" evidence="6">
    <location>
        <begin position="313"/>
        <end position="331"/>
    </location>
</feature>
<proteinExistence type="predicted"/>
<organism evidence="8 9">
    <name type="scientific">Salinimonas iocasae</name>
    <dbReference type="NCBI Taxonomy" id="2572577"/>
    <lineage>
        <taxon>Bacteria</taxon>
        <taxon>Pseudomonadati</taxon>
        <taxon>Pseudomonadota</taxon>
        <taxon>Gammaproteobacteria</taxon>
        <taxon>Alteromonadales</taxon>
        <taxon>Alteromonadaceae</taxon>
        <taxon>Alteromonas/Salinimonas group</taxon>
        <taxon>Salinimonas</taxon>
    </lineage>
</organism>
<dbReference type="InterPro" id="IPR004680">
    <property type="entry name" value="Cit_transptr-like_dom"/>
</dbReference>
<evidence type="ECO:0000313" key="8">
    <source>
        <dbReference type="EMBL" id="QCZ93836.1"/>
    </source>
</evidence>
<feature type="transmembrane region" description="Helical" evidence="6">
    <location>
        <begin position="373"/>
        <end position="390"/>
    </location>
</feature>
<dbReference type="GO" id="GO:0005886">
    <property type="term" value="C:plasma membrane"/>
    <property type="evidence" value="ECO:0007669"/>
    <property type="project" value="TreeGrafter"/>
</dbReference>
<dbReference type="OrthoDB" id="9766267at2"/>
<reference evidence="8 9" key="1">
    <citation type="submission" date="2019-04" db="EMBL/GenBank/DDBJ databases">
        <title>Salinimonas iocasae sp. nov., a halophilic bacterium isolated from the outer tube casing of tubeworms in Okinawa Trough.</title>
        <authorList>
            <person name="Zhang H."/>
            <person name="Wang H."/>
            <person name="Li C."/>
        </authorList>
    </citation>
    <scope>NUCLEOTIDE SEQUENCE [LARGE SCALE GENOMIC DNA]</scope>
    <source>
        <strain evidence="8 9">KX18D6</strain>
    </source>
</reference>
<dbReference type="PANTHER" id="PTHR10283:SF82">
    <property type="entry name" value="SOLUTE CARRIER FAMILY 13 MEMBER 2"/>
    <property type="match status" value="1"/>
</dbReference>
<evidence type="ECO:0000256" key="6">
    <source>
        <dbReference type="SAM" id="Phobius"/>
    </source>
</evidence>
<accession>A0A5B7YEW7</accession>
<keyword evidence="2" id="KW-0813">Transport</keyword>
<evidence type="ECO:0000256" key="2">
    <source>
        <dbReference type="ARBA" id="ARBA00022448"/>
    </source>
</evidence>